<evidence type="ECO:0000313" key="4">
    <source>
        <dbReference type="Proteomes" id="UP000501570"/>
    </source>
</evidence>
<evidence type="ECO:0000256" key="1">
    <source>
        <dbReference type="SAM" id="MobiDB-lite"/>
    </source>
</evidence>
<gene>
    <name evidence="3" type="ORF">FOB44_16065</name>
</gene>
<dbReference type="NCBIfam" id="TIGR03696">
    <property type="entry name" value="Rhs_assc_core"/>
    <property type="match status" value="1"/>
</dbReference>
<evidence type="ECO:0000259" key="2">
    <source>
        <dbReference type="Pfam" id="PF20041"/>
    </source>
</evidence>
<sequence>MKKIIIPVGILLLGNVKAQLTPLPNTENYVQTKIYLDYNGGAPTKSSETIQYFDGLGRSKQVVGIKASPSGKDVVTHIEYDQFGRQVKDYLPVPQSGTQNGAIYASPLGNASSMYGAEKIYSEKVLENSPLDRIQQQIQVGNDWAGKPVKFEYGTNASDEVYQFVTSTTWENNATKSILSLSSTQTYAPNQLYKNTVKDEDGNETREFKNGQGQIMLVRKTDGVKNIDTYYVYNEYNQLAFVIPPNAVHKSITDDLLNDLCYQYRYDGKGRLVEKKLPGKGWEYMVYDGADRLILSQDATLRAQNKWLITKYDPLGRVAYTGLLDAGDRVGRQTNVGNGIIIEGRSNTGFTKSGMTVYYNNGNFGDEISTILSVNYYDNYPGYSFNPSFPASIQGTAVLTEAPTSDGRSTKGLPTMSLVKNIEDDNWTKNYTYYDTKGRVIGTHSINHLGGYTKTESKLDFAGIAQQVVTRHKRLDTDTERIITENFEYDSQNRLLVHRHQVDNNPEEILAQNTYNELSQLTNKKVGNNLQSIDYAYNIRGWMTRINDPANLNGKLFGYEIKYHNPVYTNLASGRFNGNIAEVDWKTSNDGILRRYSYSYDSVNRLKYGHYSEPDNTVPLQDHYGESLEYDLNGNITRLYRNAKNTTNGLAMQIDNLNYTYTGNRLLKITDASQNHSGYIGGGNTIEYDVNGNMTKHLDKGISQIKYNFLNLPDKFSYSYGAYSYKYRANGTKIEKESYYIIPNLTYQFSYLDGFQYDNYNFETDVLLPPTLKFVPTSEGYFDFVKNKYIYSYTDHLGNIRLSYFKNGIGVEVLEENNFYPFGLKHEGVNVLTGNLSYQYKYNGKELQETGMYDYGARMYMPDLGRWGVADELAEKSRRFSPYTYALDNPIMFIDPDGREAERCCSWNDLKAFGRGAWNTTKGLVIGAIQSSNPINGAITGAVNLGKTYNAYQKGGLSGATRQIGSIISEVSGAKAIIQTGKGVLNGSPEAMGSAVAIVAAAVTTHKVTGTIKGSAAVEAEVVSTPKTVTVTQESVTKALQDSNLQTAQGVVSGPMVERYVGKIQNGETAPAIKVTSDGVIVDGNHRYVAGKLTGNEPAQVPGTLSPSQQSKVQPVQNTKVDPNDWGGY</sequence>
<organism evidence="3 4">
    <name type="scientific">Chryseobacterium gallinarum</name>
    <dbReference type="NCBI Taxonomy" id="1324352"/>
    <lineage>
        <taxon>Bacteria</taxon>
        <taxon>Pseudomonadati</taxon>
        <taxon>Bacteroidota</taxon>
        <taxon>Flavobacteriia</taxon>
        <taxon>Flavobacteriales</taxon>
        <taxon>Weeksellaceae</taxon>
        <taxon>Chryseobacterium group</taxon>
        <taxon>Chryseobacterium</taxon>
    </lineage>
</organism>
<dbReference type="PANTHER" id="PTHR32305:SF15">
    <property type="entry name" value="PROTEIN RHSA-RELATED"/>
    <property type="match status" value="1"/>
</dbReference>
<evidence type="ECO:0000313" key="3">
    <source>
        <dbReference type="EMBL" id="QIY92074.1"/>
    </source>
</evidence>
<name>A0ABX6KW37_CHRGL</name>
<dbReference type="Proteomes" id="UP000501570">
    <property type="component" value="Chromosome"/>
</dbReference>
<dbReference type="EMBL" id="CP050995">
    <property type="protein sequence ID" value="QIY92074.1"/>
    <property type="molecule type" value="Genomic_DNA"/>
</dbReference>
<accession>A0ABX6KW37</accession>
<dbReference type="InterPro" id="IPR022385">
    <property type="entry name" value="Rhs_assc_core"/>
</dbReference>
<reference evidence="3 4" key="1">
    <citation type="submission" date="2019-09" db="EMBL/GenBank/DDBJ databases">
        <title>FDA dAtabase for Regulatory Grade micrObial Sequences (FDA-ARGOS): Supporting development and validation of Infectious Disease Dx tests.</title>
        <authorList>
            <person name="Sciortino C."/>
            <person name="Tallon L."/>
            <person name="Sadzewicz L."/>
            <person name="Vavikolanu K."/>
            <person name="Mehta A."/>
            <person name="Aluvathingal J."/>
            <person name="Nadendla S."/>
            <person name="Nandy P."/>
            <person name="Geyer C."/>
            <person name="Yan Y."/>
            <person name="Sichtig H."/>
        </authorList>
    </citation>
    <scope>NUCLEOTIDE SEQUENCE [LARGE SCALE GENOMIC DNA]</scope>
    <source>
        <strain evidence="3 4">FDAARGOS_636</strain>
    </source>
</reference>
<dbReference type="RefSeq" id="WP_168239127.1">
    <property type="nucleotide sequence ID" value="NZ_CP050995.1"/>
</dbReference>
<dbReference type="Pfam" id="PF20041">
    <property type="entry name" value="DUF6443"/>
    <property type="match status" value="1"/>
</dbReference>
<feature type="domain" description="DUF6443" evidence="2">
    <location>
        <begin position="38"/>
        <end position="153"/>
    </location>
</feature>
<dbReference type="InterPro" id="IPR050708">
    <property type="entry name" value="T6SS_VgrG/RHS"/>
</dbReference>
<dbReference type="InterPro" id="IPR045619">
    <property type="entry name" value="DUF6443"/>
</dbReference>
<feature type="compositionally biased region" description="Low complexity" evidence="1">
    <location>
        <begin position="1106"/>
        <end position="1117"/>
    </location>
</feature>
<protein>
    <submittedName>
        <fullName evidence="3">RHS repeat-associated core domain-containing protein</fullName>
    </submittedName>
</protein>
<feature type="region of interest" description="Disordered" evidence="1">
    <location>
        <begin position="1093"/>
        <end position="1129"/>
    </location>
</feature>
<dbReference type="Gene3D" id="2.180.10.10">
    <property type="entry name" value="RHS repeat-associated core"/>
    <property type="match status" value="1"/>
</dbReference>
<keyword evidence="4" id="KW-1185">Reference proteome</keyword>
<dbReference type="PANTHER" id="PTHR32305">
    <property type="match status" value="1"/>
</dbReference>
<proteinExistence type="predicted"/>